<dbReference type="EMBL" id="KZ819635">
    <property type="protein sequence ID" value="PWN92317.1"/>
    <property type="molecule type" value="Genomic_DNA"/>
</dbReference>
<feature type="compositionally biased region" description="Basic and acidic residues" evidence="9">
    <location>
        <begin position="193"/>
        <end position="210"/>
    </location>
</feature>
<feature type="compositionally biased region" description="Polar residues" evidence="9">
    <location>
        <begin position="211"/>
        <end position="225"/>
    </location>
</feature>
<accession>A0A316YSE5</accession>
<dbReference type="InParanoid" id="A0A316YSE5"/>
<feature type="region of interest" description="Disordered" evidence="9">
    <location>
        <begin position="157"/>
        <end position="225"/>
    </location>
</feature>
<evidence type="ECO:0000256" key="4">
    <source>
        <dbReference type="ARBA" id="ARBA00022692"/>
    </source>
</evidence>
<feature type="compositionally biased region" description="Low complexity" evidence="9">
    <location>
        <begin position="161"/>
        <end position="173"/>
    </location>
</feature>
<comment type="subcellular location">
    <subcellularLocation>
        <location evidence="8">Endomembrane system</location>
        <topology evidence="8">Single-pass membrane protein</topology>
    </subcellularLocation>
    <subcellularLocation>
        <location evidence="1">Membrane</location>
        <topology evidence="1">Single-pass type II membrane protein</topology>
    </subcellularLocation>
</comment>
<dbReference type="InterPro" id="IPR003378">
    <property type="entry name" value="Fringe-like_glycosylTrfase"/>
</dbReference>
<evidence type="ECO:0000256" key="7">
    <source>
        <dbReference type="ARBA" id="ARBA00023136"/>
    </source>
</evidence>
<proteinExistence type="predicted"/>
<dbReference type="PANTHER" id="PTHR10811">
    <property type="entry name" value="FRINGE-RELATED"/>
    <property type="match status" value="1"/>
</dbReference>
<dbReference type="GO" id="GO:0012505">
    <property type="term" value="C:endomembrane system"/>
    <property type="evidence" value="ECO:0007669"/>
    <property type="project" value="UniProtKB-SubCell"/>
</dbReference>
<evidence type="ECO:0000256" key="8">
    <source>
        <dbReference type="ARBA" id="ARBA00037847"/>
    </source>
</evidence>
<dbReference type="OrthoDB" id="2187549at2759"/>
<evidence type="ECO:0000313" key="12">
    <source>
        <dbReference type="EMBL" id="PWN92317.1"/>
    </source>
</evidence>
<evidence type="ECO:0000256" key="9">
    <source>
        <dbReference type="SAM" id="MobiDB-lite"/>
    </source>
</evidence>
<dbReference type="GO" id="GO:0016757">
    <property type="term" value="F:glycosyltransferase activity"/>
    <property type="evidence" value="ECO:0007669"/>
    <property type="project" value="UniProtKB-KW"/>
</dbReference>
<dbReference type="GO" id="GO:0016020">
    <property type="term" value="C:membrane"/>
    <property type="evidence" value="ECO:0007669"/>
    <property type="project" value="UniProtKB-SubCell"/>
</dbReference>
<gene>
    <name evidence="12" type="ORF">FA10DRAFT_266098</name>
</gene>
<dbReference type="AlphaFoldDB" id="A0A316YSE5"/>
<dbReference type="GeneID" id="37043272"/>
<feature type="transmembrane region" description="Helical" evidence="10">
    <location>
        <begin position="30"/>
        <end position="49"/>
    </location>
</feature>
<dbReference type="STRING" id="215250.A0A316YSE5"/>
<evidence type="ECO:0000256" key="5">
    <source>
        <dbReference type="ARBA" id="ARBA00022968"/>
    </source>
</evidence>
<keyword evidence="2" id="KW-0328">Glycosyltransferase</keyword>
<keyword evidence="3" id="KW-0808">Transferase</keyword>
<dbReference type="Gene3D" id="3.90.550.50">
    <property type="match status" value="1"/>
</dbReference>
<dbReference type="Pfam" id="PF02434">
    <property type="entry name" value="Fringe"/>
    <property type="match status" value="1"/>
</dbReference>
<evidence type="ECO:0000259" key="11">
    <source>
        <dbReference type="Pfam" id="PF02434"/>
    </source>
</evidence>
<evidence type="ECO:0000256" key="3">
    <source>
        <dbReference type="ARBA" id="ARBA00022679"/>
    </source>
</evidence>
<evidence type="ECO:0000256" key="2">
    <source>
        <dbReference type="ARBA" id="ARBA00022676"/>
    </source>
</evidence>
<name>A0A316YSE5_9BASI</name>
<protein>
    <recommendedName>
        <fullName evidence="11">Fringe-like glycosyltransferase domain-containing protein</fullName>
    </recommendedName>
</protein>
<evidence type="ECO:0000256" key="10">
    <source>
        <dbReference type="SAM" id="Phobius"/>
    </source>
</evidence>
<evidence type="ECO:0000313" key="13">
    <source>
        <dbReference type="Proteomes" id="UP000245768"/>
    </source>
</evidence>
<keyword evidence="13" id="KW-1185">Reference proteome</keyword>
<feature type="domain" description="Fringe-like glycosyltransferase" evidence="11">
    <location>
        <begin position="331"/>
        <end position="445"/>
    </location>
</feature>
<keyword evidence="6 10" id="KW-1133">Transmembrane helix</keyword>
<dbReference type="Proteomes" id="UP000245768">
    <property type="component" value="Unassembled WGS sequence"/>
</dbReference>
<evidence type="ECO:0000256" key="1">
    <source>
        <dbReference type="ARBA" id="ARBA00004606"/>
    </source>
</evidence>
<keyword evidence="4 10" id="KW-0812">Transmembrane</keyword>
<keyword evidence="7 10" id="KW-0472">Membrane</keyword>
<evidence type="ECO:0000256" key="6">
    <source>
        <dbReference type="ARBA" id="ARBA00022989"/>
    </source>
</evidence>
<reference evidence="12 13" key="1">
    <citation type="journal article" date="2018" name="Mol. Biol. Evol.">
        <title>Broad Genomic Sampling Reveals a Smut Pathogenic Ancestry of the Fungal Clade Ustilaginomycotina.</title>
        <authorList>
            <person name="Kijpornyongpan T."/>
            <person name="Mondo S.J."/>
            <person name="Barry K."/>
            <person name="Sandor L."/>
            <person name="Lee J."/>
            <person name="Lipzen A."/>
            <person name="Pangilinan J."/>
            <person name="LaButti K."/>
            <person name="Hainaut M."/>
            <person name="Henrissat B."/>
            <person name="Grigoriev I.V."/>
            <person name="Spatafora J.W."/>
            <person name="Aime M.C."/>
        </authorList>
    </citation>
    <scope>NUCLEOTIDE SEQUENCE [LARGE SCALE GENOMIC DNA]</scope>
    <source>
        <strain evidence="12 13">MCA 4198</strain>
    </source>
</reference>
<keyword evidence="5" id="KW-0735">Signal-anchor</keyword>
<dbReference type="RefSeq" id="XP_025379515.1">
    <property type="nucleotide sequence ID" value="XM_025521356.1"/>
</dbReference>
<organism evidence="12 13">
    <name type="scientific">Acaromyces ingoldii</name>
    <dbReference type="NCBI Taxonomy" id="215250"/>
    <lineage>
        <taxon>Eukaryota</taxon>
        <taxon>Fungi</taxon>
        <taxon>Dikarya</taxon>
        <taxon>Basidiomycota</taxon>
        <taxon>Ustilaginomycotina</taxon>
        <taxon>Exobasidiomycetes</taxon>
        <taxon>Exobasidiales</taxon>
        <taxon>Cryptobasidiaceae</taxon>
        <taxon>Acaromyces</taxon>
    </lineage>
</organism>
<sequence length="597" mass="66155">MLGTNRRDGYLPLPFGGAPHKAKVHGRSRFWVLLALAIVGSFIFIGTITSGREGQHGSRSIKQLPYHIFGAGNGPSDGYHPGVQEPEDRCQLDPKTLAHLNLTASISYARRYVRQRPYEEGPHSKSRDPQLIEEVGEGLFKQVEGVDLVNARSLVMGHGSDGSAGTTTAAGTSTTGGGKDHDAGSLDGDEVPDDSKSTDTGEADKGELRESSQSTRLRATPKNTSHQKVELQHCFDETLSLYTKQNFNPVDARHLMFGVASTAERLLELAPTMATWLAHTGARLISIVPDSDKVAQLQEMFEALGIDAVVLLSNEPYLKNYFKLVEAFYIHADSATRWVTFLDDDTHYFSLRRFVQMLDKYDAGREHYVGGVSEDFRQMRGPGIYAFGGAGVSLSVPLLEKMHWNYPHCQGILSPDPNTPGDLRLAKCIYFHTATKLSMETDIHQVDLLGDTAGILEGPSPPISFHHYRSWSPHDVLRTTKAGKLCGGSCLFQRWKFTRPVAGYAFTTLHLGFSIVRYAVGVFPDMARTERTWATFPESIFDHSLPPLRDPLVEGVDRFTYRLEGSGDEADGVFRQTYVRRAASETENDSVLELFWI</sequence>